<comment type="catalytic activity">
    <reaction evidence="4">
        <text>a (3S)-3-hydroxyacyl-CoA = a (2E)-enoyl-CoA + H2O</text>
        <dbReference type="Rhea" id="RHEA:16105"/>
        <dbReference type="ChEBI" id="CHEBI:15377"/>
        <dbReference type="ChEBI" id="CHEBI:57318"/>
        <dbReference type="ChEBI" id="CHEBI:58856"/>
        <dbReference type="EC" id="4.2.1.17"/>
    </reaction>
</comment>
<dbReference type="PANTHER" id="PTHR43149:SF1">
    <property type="entry name" value="DELTA(3,5)-DELTA(2,4)-DIENOYL-COA ISOMERASE, MITOCHONDRIAL"/>
    <property type="match status" value="1"/>
</dbReference>
<dbReference type="InterPro" id="IPR018376">
    <property type="entry name" value="Enoyl-CoA_hyd/isom_CS"/>
</dbReference>
<evidence type="ECO:0000256" key="5">
    <source>
        <dbReference type="ARBA" id="ARBA00023717"/>
    </source>
</evidence>
<dbReference type="InterPro" id="IPR029045">
    <property type="entry name" value="ClpP/crotonase-like_dom_sf"/>
</dbReference>
<proteinExistence type="inferred from homology"/>
<evidence type="ECO:0000256" key="6">
    <source>
        <dbReference type="RuleBase" id="RU003707"/>
    </source>
</evidence>
<dbReference type="PANTHER" id="PTHR43149">
    <property type="entry name" value="ENOYL-COA HYDRATASE"/>
    <property type="match status" value="1"/>
</dbReference>
<evidence type="ECO:0000313" key="7">
    <source>
        <dbReference type="EMBL" id="GAA4407374.1"/>
    </source>
</evidence>
<comment type="caution">
    <text evidence="7">The sequence shown here is derived from an EMBL/GenBank/DDBJ whole genome shotgun (WGS) entry which is preliminary data.</text>
</comment>
<dbReference type="EMBL" id="BAABFR010000177">
    <property type="protein sequence ID" value="GAA4407374.1"/>
    <property type="molecule type" value="Genomic_DNA"/>
</dbReference>
<name>A0ABP8KHL5_9ACTN</name>
<evidence type="ECO:0000256" key="1">
    <source>
        <dbReference type="ARBA" id="ARBA00002994"/>
    </source>
</evidence>
<evidence type="ECO:0000256" key="2">
    <source>
        <dbReference type="ARBA" id="ARBA00005254"/>
    </source>
</evidence>
<organism evidence="7 8">
    <name type="scientific">Tsukamurella soli</name>
    <dbReference type="NCBI Taxonomy" id="644556"/>
    <lineage>
        <taxon>Bacteria</taxon>
        <taxon>Bacillati</taxon>
        <taxon>Actinomycetota</taxon>
        <taxon>Actinomycetes</taxon>
        <taxon>Mycobacteriales</taxon>
        <taxon>Tsukamurellaceae</taxon>
        <taxon>Tsukamurella</taxon>
    </lineage>
</organism>
<evidence type="ECO:0000256" key="3">
    <source>
        <dbReference type="ARBA" id="ARBA00022832"/>
    </source>
</evidence>
<evidence type="ECO:0000313" key="8">
    <source>
        <dbReference type="Proteomes" id="UP001500635"/>
    </source>
</evidence>
<reference evidence="8" key="1">
    <citation type="journal article" date="2019" name="Int. J. Syst. Evol. Microbiol.">
        <title>The Global Catalogue of Microorganisms (GCM) 10K type strain sequencing project: providing services to taxonomists for standard genome sequencing and annotation.</title>
        <authorList>
            <consortium name="The Broad Institute Genomics Platform"/>
            <consortium name="The Broad Institute Genome Sequencing Center for Infectious Disease"/>
            <person name="Wu L."/>
            <person name="Ma J."/>
        </authorList>
    </citation>
    <scope>NUCLEOTIDE SEQUENCE [LARGE SCALE GENOMIC DNA]</scope>
    <source>
        <strain evidence="8">JCM 17688</strain>
    </source>
</reference>
<dbReference type="CDD" id="cd06558">
    <property type="entry name" value="crotonase-like"/>
    <property type="match status" value="1"/>
</dbReference>
<gene>
    <name evidence="7" type="ORF">GCM10023147_51380</name>
</gene>
<dbReference type="Gene3D" id="3.90.226.10">
    <property type="entry name" value="2-enoyl-CoA Hydratase, Chain A, domain 1"/>
    <property type="match status" value="1"/>
</dbReference>
<keyword evidence="8" id="KW-1185">Reference proteome</keyword>
<dbReference type="InterPro" id="IPR045002">
    <property type="entry name" value="Ech1-like"/>
</dbReference>
<evidence type="ECO:0000256" key="4">
    <source>
        <dbReference type="ARBA" id="ARBA00023709"/>
    </source>
</evidence>
<accession>A0ABP8KHL5</accession>
<protein>
    <submittedName>
        <fullName evidence="7">Crotonase/enoyl-CoA hydratase family protein</fullName>
    </submittedName>
</protein>
<comment type="similarity">
    <text evidence="2 6">Belongs to the enoyl-CoA hydratase/isomerase family.</text>
</comment>
<keyword evidence="3" id="KW-0443">Lipid metabolism</keyword>
<dbReference type="SUPFAM" id="SSF52096">
    <property type="entry name" value="ClpP/crotonase"/>
    <property type="match status" value="1"/>
</dbReference>
<dbReference type="NCBIfam" id="NF005699">
    <property type="entry name" value="PRK07509.1"/>
    <property type="match status" value="1"/>
</dbReference>
<comment type="catalytic activity">
    <reaction evidence="5">
        <text>a 4-saturated-(3S)-3-hydroxyacyl-CoA = a (3E)-enoyl-CoA + H2O</text>
        <dbReference type="Rhea" id="RHEA:20724"/>
        <dbReference type="ChEBI" id="CHEBI:15377"/>
        <dbReference type="ChEBI" id="CHEBI:58521"/>
        <dbReference type="ChEBI" id="CHEBI:137480"/>
        <dbReference type="EC" id="4.2.1.17"/>
    </reaction>
</comment>
<dbReference type="PROSITE" id="PS00166">
    <property type="entry name" value="ENOYL_COA_HYDRATASE"/>
    <property type="match status" value="1"/>
</dbReference>
<dbReference type="Pfam" id="PF00378">
    <property type="entry name" value="ECH_1"/>
    <property type="match status" value="1"/>
</dbReference>
<comment type="function">
    <text evidence="1">Could possibly oxidize fatty acids using specific components.</text>
</comment>
<dbReference type="Proteomes" id="UP001500635">
    <property type="component" value="Unassembled WGS sequence"/>
</dbReference>
<keyword evidence="3" id="KW-0276">Fatty acid metabolism</keyword>
<dbReference type="InterPro" id="IPR001753">
    <property type="entry name" value="Enoyl-CoA_hydra/iso"/>
</dbReference>
<sequence>MSNIDYDVQDQVAYVRLNRPDKHNGLTLDMLDDLAKAADRAKRDRNLRAVLLTGEGPSFSSGLDFASAAKEQRRLLMNFVPKRTSAANNFQAAGWAWRSVPVPVVAVVHGHCYGGGLQIALGADFRFAAADADFSILEAKWGLIPDMSLSASIAQLTTIDIAKRLTMTGEVFSAQQAHVWGLVSEVAVDPQAQALTLIAKIKERSPDAVAASKALFENTWYSGSRLSFPVEQALQLGLLRGENHAIARTAAMNRETPEFIDRH</sequence>